<feature type="domain" description="Origin recognition complex subunit 3 winged helix C-terminal" evidence="7">
    <location>
        <begin position="562"/>
        <end position="633"/>
    </location>
</feature>
<evidence type="ECO:0000259" key="7">
    <source>
        <dbReference type="Pfam" id="PF18137"/>
    </source>
</evidence>
<comment type="similarity">
    <text evidence="2">Belongs to the ORC3 family.</text>
</comment>
<organism evidence="8 9">
    <name type="scientific">Aureobasidium namibiae CBS 147.97</name>
    <dbReference type="NCBI Taxonomy" id="1043004"/>
    <lineage>
        <taxon>Eukaryota</taxon>
        <taxon>Fungi</taxon>
        <taxon>Dikarya</taxon>
        <taxon>Ascomycota</taxon>
        <taxon>Pezizomycotina</taxon>
        <taxon>Dothideomycetes</taxon>
        <taxon>Dothideomycetidae</taxon>
        <taxon>Dothideales</taxon>
        <taxon>Saccotheciaceae</taxon>
        <taxon>Aureobasidium</taxon>
    </lineage>
</organism>
<dbReference type="GeneID" id="25416192"/>
<dbReference type="GO" id="GO:0005664">
    <property type="term" value="C:nuclear origin of replication recognition complex"/>
    <property type="evidence" value="ECO:0007669"/>
    <property type="project" value="InterPro"/>
</dbReference>
<dbReference type="OrthoDB" id="10265211at2759"/>
<evidence type="ECO:0000256" key="5">
    <source>
        <dbReference type="ARBA" id="ARBA00023242"/>
    </source>
</evidence>
<dbReference type="PANTHER" id="PTHR12748">
    <property type="entry name" value="ORIGIN RECOGNITION COMPLEX SUBUNIT 3"/>
    <property type="match status" value="1"/>
</dbReference>
<dbReference type="GO" id="GO:0006270">
    <property type="term" value="P:DNA replication initiation"/>
    <property type="evidence" value="ECO:0007669"/>
    <property type="project" value="TreeGrafter"/>
</dbReference>
<dbReference type="Pfam" id="PF18137">
    <property type="entry name" value="WHD_ORC"/>
    <property type="match status" value="1"/>
</dbReference>
<dbReference type="HOGENOM" id="CLU_015257_1_0_1"/>
<evidence type="ECO:0000256" key="1">
    <source>
        <dbReference type="ARBA" id="ARBA00004123"/>
    </source>
</evidence>
<dbReference type="STRING" id="1043004.A0A074XPJ5"/>
<dbReference type="GO" id="GO:0003688">
    <property type="term" value="F:DNA replication origin binding"/>
    <property type="evidence" value="ECO:0007669"/>
    <property type="project" value="TreeGrafter"/>
</dbReference>
<evidence type="ECO:0000313" key="9">
    <source>
        <dbReference type="Proteomes" id="UP000027730"/>
    </source>
</evidence>
<dbReference type="RefSeq" id="XP_013431307.1">
    <property type="nucleotide sequence ID" value="XM_013575853.1"/>
</dbReference>
<evidence type="ECO:0000313" key="8">
    <source>
        <dbReference type="EMBL" id="KEQ76511.1"/>
    </source>
</evidence>
<dbReference type="PANTHER" id="PTHR12748:SF0">
    <property type="entry name" value="ORIGIN RECOGNITION COMPLEX SUBUNIT 3"/>
    <property type="match status" value="1"/>
</dbReference>
<accession>A0A074XPJ5</accession>
<protein>
    <submittedName>
        <fullName evidence="8">Uncharacterized protein</fullName>
    </submittedName>
</protein>
<evidence type="ECO:0000256" key="3">
    <source>
        <dbReference type="ARBA" id="ARBA00022705"/>
    </source>
</evidence>
<dbReference type="AlphaFoldDB" id="A0A074XPJ5"/>
<evidence type="ECO:0000256" key="4">
    <source>
        <dbReference type="ARBA" id="ARBA00023125"/>
    </source>
</evidence>
<feature type="domain" description="Origin recognition complex subunit 3 N-terminal" evidence="6">
    <location>
        <begin position="4"/>
        <end position="316"/>
    </location>
</feature>
<keyword evidence="5" id="KW-0539">Nucleus</keyword>
<dbReference type="Proteomes" id="UP000027730">
    <property type="component" value="Unassembled WGS sequence"/>
</dbReference>
<comment type="subcellular location">
    <subcellularLocation>
        <location evidence="1">Nucleus</location>
    </subcellularLocation>
</comment>
<dbReference type="GO" id="GO:0031261">
    <property type="term" value="C:DNA replication preinitiation complex"/>
    <property type="evidence" value="ECO:0007669"/>
    <property type="project" value="TreeGrafter"/>
</dbReference>
<evidence type="ECO:0000259" key="6">
    <source>
        <dbReference type="Pfam" id="PF07034"/>
    </source>
</evidence>
<dbReference type="GO" id="GO:0005656">
    <property type="term" value="C:nuclear pre-replicative complex"/>
    <property type="evidence" value="ECO:0007669"/>
    <property type="project" value="TreeGrafter"/>
</dbReference>
<keyword evidence="9" id="KW-1185">Reference proteome</keyword>
<sequence length="671" mass="75122">MDFQTCYVYDPPARNSDRPVKKRRIEPLQGLQTSWPLRRSLYQRLWAKQQHRLKSLLLEINESTINQISTFVESTSPQPAPGKVSSAIILTGPSIASHALLFSQLSSSIGQSDGSIFIPLTSALAPNLKTLLKNLISRGTSSDARSDDEDEVDAVNPTRKRTRLLNYDLQLLYDYTQEKDLSRVVVAFQDCEAFDGALLSDAIELLTLWQDRIPFVFFFGVATSIENFSVKLSKKATRCIHGQRFDVVKAESALEQITDALYSSPESSTPDLWLGPGICSATLRRQREHIQSLDAFVDSVQYAYLSHFYANALSIFLDDTVAEADISAEHFEALRNLPSFQQHVETMLENGEALIPQRLVNNNAYLLEHLKRQILSGHQALEKILSMVEMTMALQKRIPALQQQLKSTLLVDALAGQLRDSNFEKNLFMCLKKSNSEALLLTLQDVLSIPSGYLHNTCTKLLTELEKLQAQQKDGETLRSEQDLHNATLRTTVVAKKVELSKQKSTLTKSDAAYSDLLRRFIEALEAHFDATLIDPKDLMFNEVFMYDLKSPHRDVFTPKPRAAIERALASPHDYLDCECCAPDAGTGAENTLAATQPSTAILYQLYLEGGALMNVADLRTAFVTVLGDGQDETLTNALFQRSLAELRYLGLVRGTRKKADHVMKISWKGV</sequence>
<dbReference type="InterPro" id="IPR045667">
    <property type="entry name" value="ORC3_N"/>
</dbReference>
<dbReference type="EMBL" id="KL584703">
    <property type="protein sequence ID" value="KEQ76511.1"/>
    <property type="molecule type" value="Genomic_DNA"/>
</dbReference>
<keyword evidence="4" id="KW-0238">DNA-binding</keyword>
<gene>
    <name evidence="8" type="ORF">M436DRAFT_78263</name>
</gene>
<proteinExistence type="inferred from homology"/>
<reference evidence="8 9" key="1">
    <citation type="journal article" date="2014" name="BMC Genomics">
        <title>Genome sequencing of four Aureobasidium pullulans varieties: biotechnological potential, stress tolerance, and description of new species.</title>
        <authorList>
            <person name="Gostin Ar C."/>
            <person name="Ohm R.A."/>
            <person name="Kogej T."/>
            <person name="Sonjak S."/>
            <person name="Turk M."/>
            <person name="Zajc J."/>
            <person name="Zalar P."/>
            <person name="Grube M."/>
            <person name="Sun H."/>
            <person name="Han J."/>
            <person name="Sharma A."/>
            <person name="Chiniquy J."/>
            <person name="Ngan C.Y."/>
            <person name="Lipzen A."/>
            <person name="Barry K."/>
            <person name="Grigoriev I.V."/>
            <person name="Gunde-Cimerman N."/>
        </authorList>
    </citation>
    <scope>NUCLEOTIDE SEQUENCE [LARGE SCALE GENOMIC DNA]</scope>
    <source>
        <strain evidence="8 9">CBS 147.97</strain>
    </source>
</reference>
<dbReference type="Pfam" id="PF07034">
    <property type="entry name" value="ORC3_N"/>
    <property type="match status" value="1"/>
</dbReference>
<dbReference type="CDD" id="cd20704">
    <property type="entry name" value="Orc3"/>
    <property type="match status" value="2"/>
</dbReference>
<evidence type="ECO:0000256" key="2">
    <source>
        <dbReference type="ARBA" id="ARBA00010977"/>
    </source>
</evidence>
<dbReference type="InterPro" id="IPR040855">
    <property type="entry name" value="ORC_WH_C"/>
</dbReference>
<name>A0A074XPJ5_9PEZI</name>
<keyword evidence="3" id="KW-0235">DNA replication</keyword>
<dbReference type="InterPro" id="IPR020795">
    <property type="entry name" value="ORC3"/>
</dbReference>